<dbReference type="InterPro" id="IPR000873">
    <property type="entry name" value="AMP-dep_synth/lig_dom"/>
</dbReference>
<proteinExistence type="predicted"/>
<feature type="domain" description="AMP-dependent synthetase/ligase" evidence="1">
    <location>
        <begin position="5"/>
        <end position="219"/>
    </location>
</feature>
<dbReference type="OrthoDB" id="10253115at2759"/>
<protein>
    <submittedName>
        <fullName evidence="3">Uncharacterized protein</fullName>
    </submittedName>
</protein>
<sequence>TAALASDILNLQFTSGTTGAPKAAALTHSNLINNARCNAAAMRLTGEDVVCSPPPLFHYFGLVMGFLASYCSGSAIVFPSEVFDAKATLDAVVREKATALLGVPTMFIAELEVLESKKHVITTLRTGLAAGSPVAPHLMAGIKKNMGVKGMLIAYGMTETSPVTFITSLEDTEDRMFTTIGKVLPHTGAKIIGSHGEILPIGQKGELCTSGPALQRGYYNDEEKTQEVMRFDENGVRWMHTGDEAFIDAEGYAHITGRIKDIIIRGKFRFDALGDSGENISPAEIEDCLLKHPMVREACVVGLHDKRLGEVVTVFLRGAGDNTPRPSDDQIRQWVSQYLGRVKQPKHIFWLGDSDVGQDLPRTGNGKYQKHLIRAKGDLLLKRRGARL</sequence>
<dbReference type="Proteomes" id="UP000770015">
    <property type="component" value="Unassembled WGS sequence"/>
</dbReference>
<feature type="non-terminal residue" evidence="3">
    <location>
        <position position="388"/>
    </location>
</feature>
<dbReference type="PANTHER" id="PTHR43201">
    <property type="entry name" value="ACYL-COA SYNTHETASE"/>
    <property type="match status" value="1"/>
</dbReference>
<dbReference type="InterPro" id="IPR025110">
    <property type="entry name" value="AMP-bd_C"/>
</dbReference>
<dbReference type="InterPro" id="IPR045851">
    <property type="entry name" value="AMP-bd_C_sf"/>
</dbReference>
<evidence type="ECO:0000259" key="2">
    <source>
        <dbReference type="Pfam" id="PF13193"/>
    </source>
</evidence>
<dbReference type="SUPFAM" id="SSF56801">
    <property type="entry name" value="Acetyl-CoA synthetase-like"/>
    <property type="match status" value="1"/>
</dbReference>
<gene>
    <name evidence="3" type="ORF">F5X68DRAFT_144984</name>
</gene>
<evidence type="ECO:0000259" key="1">
    <source>
        <dbReference type="Pfam" id="PF00501"/>
    </source>
</evidence>
<comment type="caution">
    <text evidence="3">The sequence shown here is derived from an EMBL/GenBank/DDBJ whole genome shotgun (WGS) entry which is preliminary data.</text>
</comment>
<dbReference type="InterPro" id="IPR042099">
    <property type="entry name" value="ANL_N_sf"/>
</dbReference>
<dbReference type="GO" id="GO:0031956">
    <property type="term" value="F:medium-chain fatty acid-CoA ligase activity"/>
    <property type="evidence" value="ECO:0007669"/>
    <property type="project" value="TreeGrafter"/>
</dbReference>
<dbReference type="AlphaFoldDB" id="A0A9P8V006"/>
<keyword evidence="4" id="KW-1185">Reference proteome</keyword>
<reference evidence="3" key="1">
    <citation type="journal article" date="2021" name="Nat. Commun.">
        <title>Genetic determinants of endophytism in the Arabidopsis root mycobiome.</title>
        <authorList>
            <person name="Mesny F."/>
            <person name="Miyauchi S."/>
            <person name="Thiergart T."/>
            <person name="Pickel B."/>
            <person name="Atanasova L."/>
            <person name="Karlsson M."/>
            <person name="Huettel B."/>
            <person name="Barry K.W."/>
            <person name="Haridas S."/>
            <person name="Chen C."/>
            <person name="Bauer D."/>
            <person name="Andreopoulos W."/>
            <person name="Pangilinan J."/>
            <person name="LaButti K."/>
            <person name="Riley R."/>
            <person name="Lipzen A."/>
            <person name="Clum A."/>
            <person name="Drula E."/>
            <person name="Henrissat B."/>
            <person name="Kohler A."/>
            <person name="Grigoriev I.V."/>
            <person name="Martin F.M."/>
            <person name="Hacquard S."/>
        </authorList>
    </citation>
    <scope>NUCLEOTIDE SEQUENCE</scope>
    <source>
        <strain evidence="3">MPI-SDFR-AT-0117</strain>
    </source>
</reference>
<dbReference type="Pfam" id="PF13193">
    <property type="entry name" value="AMP-binding_C"/>
    <property type="match status" value="1"/>
</dbReference>
<dbReference type="InterPro" id="IPR020845">
    <property type="entry name" value="AMP-binding_CS"/>
</dbReference>
<dbReference type="PROSITE" id="PS00455">
    <property type="entry name" value="AMP_BINDING"/>
    <property type="match status" value="1"/>
</dbReference>
<evidence type="ECO:0000313" key="4">
    <source>
        <dbReference type="Proteomes" id="UP000770015"/>
    </source>
</evidence>
<dbReference type="GO" id="GO:0006631">
    <property type="term" value="P:fatty acid metabolic process"/>
    <property type="evidence" value="ECO:0007669"/>
    <property type="project" value="TreeGrafter"/>
</dbReference>
<evidence type="ECO:0000313" key="3">
    <source>
        <dbReference type="EMBL" id="KAH6662416.1"/>
    </source>
</evidence>
<dbReference type="Pfam" id="PF00501">
    <property type="entry name" value="AMP-binding"/>
    <property type="match status" value="1"/>
</dbReference>
<dbReference type="EMBL" id="JAGSXJ010000046">
    <property type="protein sequence ID" value="KAH6662416.1"/>
    <property type="molecule type" value="Genomic_DNA"/>
</dbReference>
<feature type="domain" description="AMP-binding enzyme C-terminal" evidence="2">
    <location>
        <begin position="284"/>
        <end position="367"/>
    </location>
</feature>
<organism evidence="3 4">
    <name type="scientific">Plectosphaerella plurivora</name>
    <dbReference type="NCBI Taxonomy" id="936078"/>
    <lineage>
        <taxon>Eukaryota</taxon>
        <taxon>Fungi</taxon>
        <taxon>Dikarya</taxon>
        <taxon>Ascomycota</taxon>
        <taxon>Pezizomycotina</taxon>
        <taxon>Sordariomycetes</taxon>
        <taxon>Hypocreomycetidae</taxon>
        <taxon>Glomerellales</taxon>
        <taxon>Plectosphaerellaceae</taxon>
        <taxon>Plectosphaerella</taxon>
    </lineage>
</organism>
<dbReference type="PANTHER" id="PTHR43201:SF6">
    <property type="entry name" value="ACYL COA SYNTHETASE (EUROFUNG)"/>
    <property type="match status" value="1"/>
</dbReference>
<dbReference type="Gene3D" id="3.40.50.12780">
    <property type="entry name" value="N-terminal domain of ligase-like"/>
    <property type="match status" value="1"/>
</dbReference>
<dbReference type="Gene3D" id="3.30.300.30">
    <property type="match status" value="1"/>
</dbReference>
<name>A0A9P8V006_9PEZI</name>
<accession>A0A9P8V006</accession>